<evidence type="ECO:0000259" key="2">
    <source>
        <dbReference type="Pfam" id="PF01979"/>
    </source>
</evidence>
<dbReference type="AlphaFoldDB" id="A0AAW9J261"/>
<evidence type="ECO:0000313" key="3">
    <source>
        <dbReference type="EMBL" id="MDZ5034821.1"/>
    </source>
</evidence>
<dbReference type="Proteomes" id="UP001289066">
    <property type="component" value="Unassembled WGS sequence"/>
</dbReference>
<keyword evidence="1" id="KW-0378">Hydrolase</keyword>
<feature type="non-terminal residue" evidence="3">
    <location>
        <position position="1"/>
    </location>
</feature>
<protein>
    <submittedName>
        <fullName evidence="3">Amidohydrolase family protein</fullName>
    </submittedName>
</protein>
<accession>A0AAW9J261</accession>
<reference evidence="3" key="1">
    <citation type="submission" date="2019-11" db="EMBL/GenBank/DDBJ databases">
        <title>Characterization of Clostridium perfringens isolates from swine manure treated agricultural soils.</title>
        <authorList>
            <person name="Wushke S.T."/>
        </authorList>
    </citation>
    <scope>NUCLEOTIDE SEQUENCE</scope>
    <source>
        <strain evidence="3">X15</strain>
    </source>
</reference>
<evidence type="ECO:0000313" key="4">
    <source>
        <dbReference type="Proteomes" id="UP001289066"/>
    </source>
</evidence>
<dbReference type="InterPro" id="IPR006680">
    <property type="entry name" value="Amidohydro-rel"/>
</dbReference>
<dbReference type="Pfam" id="PF01979">
    <property type="entry name" value="Amidohydro_1"/>
    <property type="match status" value="1"/>
</dbReference>
<feature type="non-terminal residue" evidence="3">
    <location>
        <position position="159"/>
    </location>
</feature>
<dbReference type="SUPFAM" id="SSF51556">
    <property type="entry name" value="Metallo-dependent hydrolases"/>
    <property type="match status" value="1"/>
</dbReference>
<dbReference type="PANTHER" id="PTHR11113">
    <property type="entry name" value="N-ACETYLGLUCOSAMINE-6-PHOSPHATE DEACETYLASE"/>
    <property type="match status" value="1"/>
</dbReference>
<evidence type="ECO:0000256" key="1">
    <source>
        <dbReference type="ARBA" id="ARBA00022801"/>
    </source>
</evidence>
<feature type="domain" description="Amidohydrolase-related" evidence="2">
    <location>
        <begin position="1"/>
        <end position="141"/>
    </location>
</feature>
<dbReference type="RefSeq" id="WP_322413211.1">
    <property type="nucleotide sequence ID" value="NZ_WNVG01000953.1"/>
</dbReference>
<dbReference type="Gene3D" id="3.20.20.140">
    <property type="entry name" value="Metal-dependent hydrolases"/>
    <property type="match status" value="1"/>
</dbReference>
<gene>
    <name evidence="3" type="ORF">GNF81_19210</name>
</gene>
<dbReference type="GO" id="GO:0000034">
    <property type="term" value="F:adenine deaminase activity"/>
    <property type="evidence" value="ECO:0007669"/>
    <property type="project" value="TreeGrafter"/>
</dbReference>
<proteinExistence type="predicted"/>
<name>A0AAW9J261_CLOPF</name>
<dbReference type="PANTHER" id="PTHR11113:SF2">
    <property type="entry name" value="ADENINE DEAMINASE"/>
    <property type="match status" value="1"/>
</dbReference>
<sequence length="159" mass="17633">FICPGLIDAHAHIESSLVTPKEDYKAALLHGITSIVIDPHEIANVLGEKGIRLIMDLSKNTPFDYYFMLPSCVPATSFETSGAILESEDLYPLYKEYNVLGLAEVMNFPEVINCSDGMINKLWDAKSNGFIIDGHCAGFTKDMLNVYATAYILTDHECH</sequence>
<comment type="caution">
    <text evidence="3">The sequence shown here is derived from an EMBL/GenBank/DDBJ whole genome shotgun (WGS) entry which is preliminary data.</text>
</comment>
<dbReference type="EMBL" id="WNVG01000953">
    <property type="protein sequence ID" value="MDZ5034821.1"/>
    <property type="molecule type" value="Genomic_DNA"/>
</dbReference>
<dbReference type="InterPro" id="IPR032466">
    <property type="entry name" value="Metal_Hydrolase"/>
</dbReference>
<organism evidence="3 4">
    <name type="scientific">Clostridium perfringens</name>
    <dbReference type="NCBI Taxonomy" id="1502"/>
    <lineage>
        <taxon>Bacteria</taxon>
        <taxon>Bacillati</taxon>
        <taxon>Bacillota</taxon>
        <taxon>Clostridia</taxon>
        <taxon>Eubacteriales</taxon>
        <taxon>Clostridiaceae</taxon>
        <taxon>Clostridium</taxon>
    </lineage>
</organism>